<reference evidence="1 2" key="1">
    <citation type="submission" date="2019-06" db="EMBL/GenBank/DDBJ databases">
        <title>A chromosomal-level reference genome of Carpinus fangiana (Coryloideae, Betulaceae).</title>
        <authorList>
            <person name="Yang X."/>
            <person name="Wang Z."/>
            <person name="Zhang L."/>
            <person name="Hao G."/>
            <person name="Liu J."/>
            <person name="Yang Y."/>
        </authorList>
    </citation>
    <scope>NUCLEOTIDE SEQUENCE [LARGE SCALE GENOMIC DNA]</scope>
    <source>
        <strain evidence="1">Cfa_2016G</strain>
        <tissue evidence="1">Leaf</tissue>
    </source>
</reference>
<organism evidence="1 2">
    <name type="scientific">Carpinus fangiana</name>
    <dbReference type="NCBI Taxonomy" id="176857"/>
    <lineage>
        <taxon>Eukaryota</taxon>
        <taxon>Viridiplantae</taxon>
        <taxon>Streptophyta</taxon>
        <taxon>Embryophyta</taxon>
        <taxon>Tracheophyta</taxon>
        <taxon>Spermatophyta</taxon>
        <taxon>Magnoliopsida</taxon>
        <taxon>eudicotyledons</taxon>
        <taxon>Gunneridae</taxon>
        <taxon>Pentapetalae</taxon>
        <taxon>rosids</taxon>
        <taxon>fabids</taxon>
        <taxon>Fagales</taxon>
        <taxon>Betulaceae</taxon>
        <taxon>Carpinus</taxon>
    </lineage>
</organism>
<dbReference type="AlphaFoldDB" id="A0A5N6KXL1"/>
<evidence type="ECO:0000313" key="1">
    <source>
        <dbReference type="EMBL" id="KAB8356561.1"/>
    </source>
</evidence>
<accession>A0A5N6KXL1</accession>
<evidence type="ECO:0000313" key="2">
    <source>
        <dbReference type="Proteomes" id="UP000327013"/>
    </source>
</evidence>
<comment type="caution">
    <text evidence="1">The sequence shown here is derived from an EMBL/GenBank/DDBJ whole genome shotgun (WGS) entry which is preliminary data.</text>
</comment>
<protein>
    <submittedName>
        <fullName evidence="1">Uncharacterized protein</fullName>
    </submittedName>
</protein>
<dbReference type="EMBL" id="VIBQ01000016">
    <property type="protein sequence ID" value="KAB8356561.1"/>
    <property type="molecule type" value="Genomic_DNA"/>
</dbReference>
<dbReference type="Proteomes" id="UP000327013">
    <property type="component" value="Unassembled WGS sequence"/>
</dbReference>
<name>A0A5N6KXL1_9ROSI</name>
<sequence length="60" mass="6680">MALRLRLDRMANTVGSCPAINTPHRRRDVSHVPEACLSDVLVRNRQGGAAHRGVNGAWYR</sequence>
<keyword evidence="2" id="KW-1185">Reference proteome</keyword>
<gene>
    <name evidence="1" type="ORF">FH972_024143</name>
</gene>
<proteinExistence type="predicted"/>